<accession>A0ABU7LN94</accession>
<dbReference type="PROSITE" id="PS51257">
    <property type="entry name" value="PROKAR_LIPOPROTEIN"/>
    <property type="match status" value="1"/>
</dbReference>
<keyword evidence="1" id="KW-0175">Coiled coil</keyword>
<evidence type="ECO:0008006" key="5">
    <source>
        <dbReference type="Google" id="ProtNLM"/>
    </source>
</evidence>
<evidence type="ECO:0000313" key="4">
    <source>
        <dbReference type="Proteomes" id="UP001354971"/>
    </source>
</evidence>
<dbReference type="Proteomes" id="UP001354971">
    <property type="component" value="Unassembled WGS sequence"/>
</dbReference>
<keyword evidence="4" id="KW-1185">Reference proteome</keyword>
<sequence length="313" mass="35491">MKKLLALTTASAALIGAGCSTAAMAAQQDAVADRHENVQVFVTRHSGDSQSVVIRGVDVEINGEDIVISGDDVRTTPDGRVIISSDNADIMAWTGEGDFEIEFSGADHELRFAEIEAELEAELGRLEDMHVIVDEIHVEGLEEAFANIERELGELEGRRFVVVNGERRDLTDEEREQIRRELEEARNDIRESMADVEREMSEGREERQEALRVMRVELANAREEMRRAEHEARHVRVELARDHGRHSEIARQVREAGASEVRIESENGEHRVWVDGEELEGDARTEWLNRLEVERLEGGEGRRHMVIELDDEE</sequence>
<feature type="chain" id="PRO_5046748179" description="DUF5667 domain-containing protein" evidence="2">
    <location>
        <begin position="26"/>
        <end position="313"/>
    </location>
</feature>
<comment type="caution">
    <text evidence="3">The sequence shown here is derived from an EMBL/GenBank/DDBJ whole genome shotgun (WGS) entry which is preliminary data.</text>
</comment>
<evidence type="ECO:0000313" key="3">
    <source>
        <dbReference type="EMBL" id="MEE2525379.1"/>
    </source>
</evidence>
<protein>
    <recommendedName>
        <fullName evidence="5">DUF5667 domain-containing protein</fullName>
    </recommendedName>
</protein>
<gene>
    <name evidence="3" type="ORF">V0U79_03300</name>
</gene>
<proteinExistence type="predicted"/>
<organism evidence="3 4">
    <name type="scientific">Hyphobacterium lacteum</name>
    <dbReference type="NCBI Taxonomy" id="3116575"/>
    <lineage>
        <taxon>Bacteria</taxon>
        <taxon>Pseudomonadati</taxon>
        <taxon>Pseudomonadota</taxon>
        <taxon>Alphaproteobacteria</taxon>
        <taxon>Maricaulales</taxon>
        <taxon>Maricaulaceae</taxon>
        <taxon>Hyphobacterium</taxon>
    </lineage>
</organism>
<evidence type="ECO:0000256" key="2">
    <source>
        <dbReference type="SAM" id="SignalP"/>
    </source>
</evidence>
<feature type="coiled-coil region" evidence="1">
    <location>
        <begin position="138"/>
        <end position="238"/>
    </location>
</feature>
<feature type="signal peptide" evidence="2">
    <location>
        <begin position="1"/>
        <end position="25"/>
    </location>
</feature>
<reference evidence="3 4" key="1">
    <citation type="submission" date="2024-01" db="EMBL/GenBank/DDBJ databases">
        <title>Hyphobacterium bacterium isolated from marine sediment.</title>
        <authorList>
            <person name="Zhao S."/>
        </authorList>
    </citation>
    <scope>NUCLEOTIDE SEQUENCE [LARGE SCALE GENOMIC DNA]</scope>
    <source>
        <strain evidence="4">HN65</strain>
    </source>
</reference>
<keyword evidence="2" id="KW-0732">Signal</keyword>
<dbReference type="RefSeq" id="WP_330198042.1">
    <property type="nucleotide sequence ID" value="NZ_JAZDRP010000002.1"/>
</dbReference>
<evidence type="ECO:0000256" key="1">
    <source>
        <dbReference type="SAM" id="Coils"/>
    </source>
</evidence>
<dbReference type="EMBL" id="JAZDRP010000002">
    <property type="protein sequence ID" value="MEE2525379.1"/>
    <property type="molecule type" value="Genomic_DNA"/>
</dbReference>
<name>A0ABU7LN94_9PROT</name>